<dbReference type="PANTHER" id="PTHR34129">
    <property type="entry name" value="BLR1139 PROTEIN"/>
    <property type="match status" value="1"/>
</dbReference>
<dbReference type="InterPro" id="IPR009297">
    <property type="entry name" value="DUF952"/>
</dbReference>
<name>A0A6P2C5T1_9ACTN</name>
<protein>
    <submittedName>
        <fullName evidence="1">DUF952 domain-containing protein</fullName>
    </submittedName>
</protein>
<dbReference type="Gene3D" id="3.20.170.20">
    <property type="entry name" value="Protein of unknown function DUF952"/>
    <property type="match status" value="1"/>
</dbReference>
<dbReference type="OrthoDB" id="5638018at2"/>
<organism evidence="1 2">
    <name type="scientific">Trebonia kvetii</name>
    <dbReference type="NCBI Taxonomy" id="2480626"/>
    <lineage>
        <taxon>Bacteria</taxon>
        <taxon>Bacillati</taxon>
        <taxon>Actinomycetota</taxon>
        <taxon>Actinomycetes</taxon>
        <taxon>Streptosporangiales</taxon>
        <taxon>Treboniaceae</taxon>
        <taxon>Trebonia</taxon>
    </lineage>
</organism>
<evidence type="ECO:0000313" key="2">
    <source>
        <dbReference type="Proteomes" id="UP000460272"/>
    </source>
</evidence>
<dbReference type="PANTHER" id="PTHR34129:SF1">
    <property type="entry name" value="DUF952 DOMAIN-CONTAINING PROTEIN"/>
    <property type="match status" value="1"/>
</dbReference>
<dbReference type="Proteomes" id="UP000460272">
    <property type="component" value="Unassembled WGS sequence"/>
</dbReference>
<gene>
    <name evidence="1" type="ORF">EAS64_09480</name>
</gene>
<reference evidence="1 2" key="1">
    <citation type="submission" date="2018-11" db="EMBL/GenBank/DDBJ databases">
        <title>Trebonia kvetii gen.nov., sp.nov., a novel acidophilic actinobacterium, and proposal of the new actinobacterial family Treboniaceae fam. nov.</title>
        <authorList>
            <person name="Rapoport D."/>
            <person name="Sagova-Mareckova M."/>
            <person name="Sedlacek I."/>
            <person name="Provaznik J."/>
            <person name="Kralova S."/>
            <person name="Pavlinic D."/>
            <person name="Benes V."/>
            <person name="Kopecky J."/>
        </authorList>
    </citation>
    <scope>NUCLEOTIDE SEQUENCE [LARGE SCALE GENOMIC DNA]</scope>
    <source>
        <strain evidence="1 2">15Tr583</strain>
    </source>
</reference>
<comment type="caution">
    <text evidence="1">The sequence shown here is derived from an EMBL/GenBank/DDBJ whole genome shotgun (WGS) entry which is preliminary data.</text>
</comment>
<proteinExistence type="predicted"/>
<dbReference type="AlphaFoldDB" id="A0A6P2C5T1"/>
<dbReference type="Pfam" id="PF06108">
    <property type="entry name" value="DUF952"/>
    <property type="match status" value="1"/>
</dbReference>
<dbReference type="SUPFAM" id="SSF56399">
    <property type="entry name" value="ADP-ribosylation"/>
    <property type="match status" value="1"/>
</dbReference>
<dbReference type="EMBL" id="RPFW01000002">
    <property type="protein sequence ID" value="TVZ04863.1"/>
    <property type="molecule type" value="Genomic_DNA"/>
</dbReference>
<dbReference type="RefSeq" id="WP_145852570.1">
    <property type="nucleotide sequence ID" value="NZ_RPFW01000002.1"/>
</dbReference>
<sequence length="122" mass="13185">MSRIYHIAIRADWEQALADGVYTRSSVDRTLAEEGFIHASQESQVARTANKFYRDVRGDLLLLVIDTDLVAAEVRYEDVPGADLPFPHIYGPLNTGAVLAAVPLTAGPDGTFAFPPEAAAQA</sequence>
<accession>A0A6P2C5T1</accession>
<evidence type="ECO:0000313" key="1">
    <source>
        <dbReference type="EMBL" id="TVZ04863.1"/>
    </source>
</evidence>
<keyword evidence="2" id="KW-1185">Reference proteome</keyword>